<keyword evidence="4" id="KW-1185">Reference proteome</keyword>
<proteinExistence type="predicted"/>
<evidence type="ECO:0000313" key="3">
    <source>
        <dbReference type="EMBL" id="WMN10968.1"/>
    </source>
</evidence>
<gene>
    <name evidence="3" type="ORF">QYS49_36665</name>
</gene>
<accession>A0AA51RBX0</accession>
<dbReference type="KEGG" id="msaa:QYS49_36665"/>
<feature type="compositionally biased region" description="Basic and acidic residues" evidence="1">
    <location>
        <begin position="120"/>
        <end position="149"/>
    </location>
</feature>
<feature type="compositionally biased region" description="Acidic residues" evidence="1">
    <location>
        <begin position="68"/>
        <end position="119"/>
    </location>
</feature>
<protein>
    <recommendedName>
        <fullName evidence="5">Energy transducer TonB</fullName>
    </recommendedName>
</protein>
<evidence type="ECO:0008006" key="5">
    <source>
        <dbReference type="Google" id="ProtNLM"/>
    </source>
</evidence>
<sequence length="282" mass="30893">MSDYAHREKKNRIIGISVSVGLHILLLLLFLWVTAWKEPFPPNPEYGIELNIGMDNSGSGNEPVSGQETEEIEETPTEEAEESIEEEIEETTESETNDVVEEVSEPAEEVVEEAVTEEEAPVKVEDTPTEKAKETPKQEEKEEKKEEPKANPNALFPGDNTSQGETNDDSGDQGNPEGEVDAEAMMGPQGGGSGSKLDMSGWRWDSPPRPNDPTQQSGKIVFEIRVDNNGEVISVRAIETTVSAEVVKIYQDEVAKLSFSRTSGGKTAPQSKGTITFLIRSN</sequence>
<feature type="compositionally biased region" description="Polar residues" evidence="1">
    <location>
        <begin position="54"/>
        <end position="67"/>
    </location>
</feature>
<keyword evidence="2" id="KW-0472">Membrane</keyword>
<keyword evidence="2" id="KW-1133">Transmembrane helix</keyword>
<organism evidence="3 4">
    <name type="scientific">Marivirga salinarum</name>
    <dbReference type="NCBI Taxonomy" id="3059078"/>
    <lineage>
        <taxon>Bacteria</taxon>
        <taxon>Pseudomonadati</taxon>
        <taxon>Bacteroidota</taxon>
        <taxon>Cytophagia</taxon>
        <taxon>Cytophagales</taxon>
        <taxon>Marivirgaceae</taxon>
        <taxon>Marivirga</taxon>
    </lineage>
</organism>
<evidence type="ECO:0000256" key="2">
    <source>
        <dbReference type="SAM" id="Phobius"/>
    </source>
</evidence>
<keyword evidence="2" id="KW-0812">Transmembrane</keyword>
<feature type="region of interest" description="Disordered" evidence="1">
    <location>
        <begin position="53"/>
        <end position="218"/>
    </location>
</feature>
<evidence type="ECO:0000256" key="1">
    <source>
        <dbReference type="SAM" id="MobiDB-lite"/>
    </source>
</evidence>
<dbReference type="RefSeq" id="WP_308347611.1">
    <property type="nucleotide sequence ID" value="NZ_CP129971.1"/>
</dbReference>
<evidence type="ECO:0000313" key="4">
    <source>
        <dbReference type="Proteomes" id="UP001230496"/>
    </source>
</evidence>
<feature type="transmembrane region" description="Helical" evidence="2">
    <location>
        <begin position="12"/>
        <end position="33"/>
    </location>
</feature>
<name>A0AA51RBX0_9BACT</name>
<dbReference type="EMBL" id="CP129971">
    <property type="protein sequence ID" value="WMN10968.1"/>
    <property type="molecule type" value="Genomic_DNA"/>
</dbReference>
<dbReference type="Proteomes" id="UP001230496">
    <property type="component" value="Chromosome"/>
</dbReference>
<dbReference type="AlphaFoldDB" id="A0AA51RBX0"/>
<reference evidence="3 4" key="1">
    <citation type="submission" date="2023-08" db="EMBL/GenBank/DDBJ databases">
        <title>Comparative genomics and taxonomic characterization of three novel marine species of genus Marivirga.</title>
        <authorList>
            <person name="Muhammad N."/>
            <person name="Kim S.-G."/>
        </authorList>
    </citation>
    <scope>NUCLEOTIDE SEQUENCE [LARGE SCALE GENOMIC DNA]</scope>
    <source>
        <strain evidence="3 4">BDSF4-3</strain>
    </source>
</reference>